<dbReference type="STRING" id="683960.A0A1E3P8L9"/>
<dbReference type="HAMAP" id="MF_03223">
    <property type="entry name" value="Methyltr_EFM7"/>
    <property type="match status" value="1"/>
</dbReference>
<comment type="subcellular location">
    <subcellularLocation>
        <location evidence="5">Cytoplasm</location>
    </subcellularLocation>
</comment>
<keyword evidence="1 5" id="KW-0963">Cytoplasm</keyword>
<protein>
    <recommendedName>
        <fullName evidence="5">Protein N-terminal and lysine N-methyltransferase EFM7</fullName>
        <ecNumber evidence="5">2.1.1.-</ecNumber>
    </recommendedName>
    <alternativeName>
        <fullName evidence="5">Elongation factor methyltransferase 7</fullName>
    </alternativeName>
</protein>
<dbReference type="EMBL" id="KV454209">
    <property type="protein sequence ID" value="ODQ61217.1"/>
    <property type="molecule type" value="Genomic_DNA"/>
</dbReference>
<dbReference type="Proteomes" id="UP000094112">
    <property type="component" value="Unassembled WGS sequence"/>
</dbReference>
<dbReference type="AlphaFoldDB" id="A0A1E3P8L9"/>
<dbReference type="GO" id="GO:0071885">
    <property type="term" value="F:N-terminal protein N-methyltransferase activity"/>
    <property type="evidence" value="ECO:0007669"/>
    <property type="project" value="UniProtKB-UniRule"/>
</dbReference>
<feature type="binding site" evidence="5">
    <location>
        <position position="164"/>
    </location>
    <ligand>
        <name>S-adenosyl-L-methionine</name>
        <dbReference type="ChEBI" id="CHEBI:59789"/>
    </ligand>
</feature>
<dbReference type="Gene3D" id="3.40.50.150">
    <property type="entry name" value="Vaccinia Virus protein VP39"/>
    <property type="match status" value="1"/>
</dbReference>
<evidence type="ECO:0000256" key="1">
    <source>
        <dbReference type="ARBA" id="ARBA00022490"/>
    </source>
</evidence>
<dbReference type="SUPFAM" id="SSF53335">
    <property type="entry name" value="S-adenosyl-L-methionine-dependent methyltransferases"/>
    <property type="match status" value="1"/>
</dbReference>
<evidence type="ECO:0000256" key="5">
    <source>
        <dbReference type="HAMAP-Rule" id="MF_03223"/>
    </source>
</evidence>
<dbReference type="PANTHER" id="PTHR14614">
    <property type="entry name" value="HEPATOCELLULAR CARCINOMA-ASSOCIATED ANTIGEN"/>
    <property type="match status" value="1"/>
</dbReference>
<dbReference type="InterPro" id="IPR019410">
    <property type="entry name" value="Methyltransf_16"/>
</dbReference>
<dbReference type="PANTHER" id="PTHR14614:SF10">
    <property type="entry name" value="PROTEIN N-TERMINAL AND LYSINE N-METHYLTRANSFERASE EFM7"/>
    <property type="match status" value="1"/>
</dbReference>
<proteinExistence type="inferred from homology"/>
<evidence type="ECO:0000256" key="3">
    <source>
        <dbReference type="ARBA" id="ARBA00022679"/>
    </source>
</evidence>
<reference evidence="6 7" key="1">
    <citation type="journal article" date="2016" name="Proc. Natl. Acad. Sci. U.S.A.">
        <title>Comparative genomics of biotechnologically important yeasts.</title>
        <authorList>
            <person name="Riley R."/>
            <person name="Haridas S."/>
            <person name="Wolfe K.H."/>
            <person name="Lopes M.R."/>
            <person name="Hittinger C.T."/>
            <person name="Goeker M."/>
            <person name="Salamov A.A."/>
            <person name="Wisecaver J.H."/>
            <person name="Long T.M."/>
            <person name="Calvey C.H."/>
            <person name="Aerts A.L."/>
            <person name="Barry K.W."/>
            <person name="Choi C."/>
            <person name="Clum A."/>
            <person name="Coughlan A.Y."/>
            <person name="Deshpande S."/>
            <person name="Douglass A.P."/>
            <person name="Hanson S.J."/>
            <person name="Klenk H.-P."/>
            <person name="LaButti K.M."/>
            <person name="Lapidus A."/>
            <person name="Lindquist E.A."/>
            <person name="Lipzen A.M."/>
            <person name="Meier-Kolthoff J.P."/>
            <person name="Ohm R.A."/>
            <person name="Otillar R.P."/>
            <person name="Pangilinan J.L."/>
            <person name="Peng Y."/>
            <person name="Rokas A."/>
            <person name="Rosa C.A."/>
            <person name="Scheuner C."/>
            <person name="Sibirny A.A."/>
            <person name="Slot J.C."/>
            <person name="Stielow J.B."/>
            <person name="Sun H."/>
            <person name="Kurtzman C.P."/>
            <person name="Blackwell M."/>
            <person name="Grigoriev I.V."/>
            <person name="Jeffries T.W."/>
        </authorList>
    </citation>
    <scope>NUCLEOTIDE SEQUENCE [LARGE SCALE GENOMIC DNA]</scope>
    <source>
        <strain evidence="7">ATCC 58044 / CBS 1984 / NCYC 433 / NRRL Y-366-8</strain>
    </source>
</reference>
<dbReference type="GO" id="GO:0032259">
    <property type="term" value="P:methylation"/>
    <property type="evidence" value="ECO:0007669"/>
    <property type="project" value="UniProtKB-KW"/>
</dbReference>
<comment type="similarity">
    <text evidence="5">Belongs to the class I-like SAM-binding methyltransferase superfamily. EFM7 family.</text>
</comment>
<accession>A0A1E3P8L9</accession>
<dbReference type="InterPro" id="IPR025784">
    <property type="entry name" value="EFM7"/>
</dbReference>
<evidence type="ECO:0000256" key="4">
    <source>
        <dbReference type="ARBA" id="ARBA00022691"/>
    </source>
</evidence>
<evidence type="ECO:0000313" key="7">
    <source>
        <dbReference type="Proteomes" id="UP000094112"/>
    </source>
</evidence>
<keyword evidence="3 5" id="KW-0808">Transferase</keyword>
<dbReference type="Pfam" id="PF10294">
    <property type="entry name" value="Methyltransf_16"/>
    <property type="match status" value="1"/>
</dbReference>
<feature type="binding site" evidence="5">
    <location>
        <position position="106"/>
    </location>
    <ligand>
        <name>S-adenosyl-L-methionine</name>
        <dbReference type="ChEBI" id="CHEBI:59789"/>
    </ligand>
</feature>
<dbReference type="EC" id="2.1.1.-" evidence="5"/>
<comment type="function">
    <text evidence="5">S-adenosyl-L-methionine-dependent protein methyltransferase that trimethylates the N-terminal glycine 'Gly-2' of elongation factor 1-alpha, before also catalyzing the mono- and dimethylation of 'Lys-3'.</text>
</comment>
<dbReference type="GO" id="GO:0005737">
    <property type="term" value="C:cytoplasm"/>
    <property type="evidence" value="ECO:0007669"/>
    <property type="project" value="UniProtKB-SubCell"/>
</dbReference>
<feature type="binding site" evidence="5">
    <location>
        <position position="57"/>
    </location>
    <ligand>
        <name>S-adenosyl-L-methionine</name>
        <dbReference type="ChEBI" id="CHEBI:59789"/>
    </ligand>
</feature>
<organism evidence="6 7">
    <name type="scientific">Wickerhamomyces anomalus (strain ATCC 58044 / CBS 1984 / NCYC 433 / NRRL Y-366-8)</name>
    <name type="common">Yeast</name>
    <name type="synonym">Hansenula anomala</name>
    <dbReference type="NCBI Taxonomy" id="683960"/>
    <lineage>
        <taxon>Eukaryota</taxon>
        <taxon>Fungi</taxon>
        <taxon>Dikarya</taxon>
        <taxon>Ascomycota</taxon>
        <taxon>Saccharomycotina</taxon>
        <taxon>Saccharomycetes</taxon>
        <taxon>Phaffomycetales</taxon>
        <taxon>Wickerhamomycetaceae</taxon>
        <taxon>Wickerhamomyces</taxon>
    </lineage>
</organism>
<dbReference type="InterPro" id="IPR029063">
    <property type="entry name" value="SAM-dependent_MTases_sf"/>
</dbReference>
<keyword evidence="2 5" id="KW-0489">Methyltransferase</keyword>
<keyword evidence="4 5" id="KW-0949">S-adenosyl-L-methionine</keyword>
<name>A0A1E3P8L9_WICAA</name>
<sequence>MSDTESLGGDLFAEPENYYKEAPSHHSAQYERKTDKLPHKIDLRLIGSSPLWGHLLWNAGIFTADYLDKHSEELVKGKDVLELGAAAALPSLICGYNDAKTVVCTDYPDADLINNIKHNVENAKDLDQSKVLVEGYIWGNDYEPLLEKIRGTNKDKKFDLIILSDLVFNHTEHHKLLKTCQDNLEKNGKCLVVFSPHRPWLLDADLQFFETAKEYGFKSEKIDLVKWKPMFEEDEETVDIRSRVYSFFLTFDETK</sequence>
<evidence type="ECO:0000256" key="2">
    <source>
        <dbReference type="ARBA" id="ARBA00022603"/>
    </source>
</evidence>
<gene>
    <name evidence="5" type="primary">EFM7</name>
    <name evidence="6" type="ORF">WICANDRAFT_61777</name>
</gene>
<dbReference type="PROSITE" id="PS51560">
    <property type="entry name" value="SAM_MT_NNT1"/>
    <property type="match status" value="1"/>
</dbReference>
<dbReference type="GO" id="GO:0016279">
    <property type="term" value="F:protein-lysine N-methyltransferase activity"/>
    <property type="evidence" value="ECO:0007669"/>
    <property type="project" value="UniProtKB-UniRule"/>
</dbReference>
<dbReference type="GO" id="GO:0000183">
    <property type="term" value="P:rDNA heterochromatin formation"/>
    <property type="evidence" value="ECO:0007669"/>
    <property type="project" value="EnsemblFungi"/>
</dbReference>
<dbReference type="OrthoDB" id="46564at2759"/>
<evidence type="ECO:0000313" key="6">
    <source>
        <dbReference type="EMBL" id="ODQ61217.1"/>
    </source>
</evidence>
<keyword evidence="7" id="KW-1185">Reference proteome</keyword>
<feature type="binding site" evidence="5">
    <location>
        <position position="138"/>
    </location>
    <ligand>
        <name>S-adenosyl-L-methionine</name>
        <dbReference type="ChEBI" id="CHEBI:59789"/>
    </ligand>
</feature>
<feature type="binding site" evidence="5">
    <location>
        <begin position="84"/>
        <end position="86"/>
    </location>
    <ligand>
        <name>S-adenosyl-L-methionine</name>
        <dbReference type="ChEBI" id="CHEBI:59789"/>
    </ligand>
</feature>